<keyword evidence="2" id="KW-0732">Signal</keyword>
<feature type="signal peptide" evidence="2">
    <location>
        <begin position="1"/>
        <end position="22"/>
    </location>
</feature>
<dbReference type="RefSeq" id="XP_025357150.1">
    <property type="nucleotide sequence ID" value="XM_025501300.1"/>
</dbReference>
<dbReference type="InParanoid" id="A0A316VIH6"/>
<feature type="chain" id="PRO_5016347450" evidence="2">
    <location>
        <begin position="23"/>
        <end position="290"/>
    </location>
</feature>
<evidence type="ECO:0000256" key="2">
    <source>
        <dbReference type="SAM" id="SignalP"/>
    </source>
</evidence>
<feature type="compositionally biased region" description="Acidic residues" evidence="1">
    <location>
        <begin position="280"/>
        <end position="290"/>
    </location>
</feature>
<organism evidence="3 4">
    <name type="scientific">Meira miltonrushii</name>
    <dbReference type="NCBI Taxonomy" id="1280837"/>
    <lineage>
        <taxon>Eukaryota</taxon>
        <taxon>Fungi</taxon>
        <taxon>Dikarya</taxon>
        <taxon>Basidiomycota</taxon>
        <taxon>Ustilaginomycotina</taxon>
        <taxon>Exobasidiomycetes</taxon>
        <taxon>Exobasidiales</taxon>
        <taxon>Brachybasidiaceae</taxon>
        <taxon>Meira</taxon>
    </lineage>
</organism>
<dbReference type="STRING" id="1280837.A0A316VIH6"/>
<dbReference type="GeneID" id="37023081"/>
<name>A0A316VIH6_9BASI</name>
<dbReference type="EMBL" id="KZ819602">
    <property type="protein sequence ID" value="PWN36848.1"/>
    <property type="molecule type" value="Genomic_DNA"/>
</dbReference>
<evidence type="ECO:0000256" key="1">
    <source>
        <dbReference type="SAM" id="MobiDB-lite"/>
    </source>
</evidence>
<evidence type="ECO:0000313" key="3">
    <source>
        <dbReference type="EMBL" id="PWN36848.1"/>
    </source>
</evidence>
<dbReference type="Proteomes" id="UP000245771">
    <property type="component" value="Unassembled WGS sequence"/>
</dbReference>
<dbReference type="OrthoDB" id="2564904at2759"/>
<protein>
    <submittedName>
        <fullName evidence="3">Uncharacterized protein</fullName>
    </submittedName>
</protein>
<reference evidence="3 4" key="1">
    <citation type="journal article" date="2018" name="Mol. Biol. Evol.">
        <title>Broad Genomic Sampling Reveals a Smut Pathogenic Ancestry of the Fungal Clade Ustilaginomycotina.</title>
        <authorList>
            <person name="Kijpornyongpan T."/>
            <person name="Mondo S.J."/>
            <person name="Barry K."/>
            <person name="Sandor L."/>
            <person name="Lee J."/>
            <person name="Lipzen A."/>
            <person name="Pangilinan J."/>
            <person name="LaButti K."/>
            <person name="Hainaut M."/>
            <person name="Henrissat B."/>
            <person name="Grigoriev I.V."/>
            <person name="Spatafora J.W."/>
            <person name="Aime M.C."/>
        </authorList>
    </citation>
    <scope>NUCLEOTIDE SEQUENCE [LARGE SCALE GENOMIC DNA]</scope>
    <source>
        <strain evidence="3 4">MCA 3882</strain>
    </source>
</reference>
<accession>A0A316VIH6</accession>
<sequence length="290" mass="32510">MLQSTFALFTLVLASSSALIRAQEKPTFNITNLPDKWEDGQYGSNQCGKWKPHSQRSRCQNVYVNSVQDFCLWGPPRGQEEIGEVEDRTVSYCTKSGYGTRIFPPGTLKGAHFIKTKDFVQVTGYGDFTSIHVKAGDEGGELDAHGADGRGNPHGGLVFTRNAKGYEGKWIQSKEWSNFMSATEFSIRACYGGNATNYCPHILDTTGSRFNHPGNYDLGYYDNCEAESGQFPLIYNGKPFQQGDKPIPKAHKPGRRFNCRRVSPPKSLPARKFPYRRSMDDDETEFEDAE</sequence>
<feature type="region of interest" description="Disordered" evidence="1">
    <location>
        <begin position="240"/>
        <end position="290"/>
    </location>
</feature>
<keyword evidence="4" id="KW-1185">Reference proteome</keyword>
<evidence type="ECO:0000313" key="4">
    <source>
        <dbReference type="Proteomes" id="UP000245771"/>
    </source>
</evidence>
<dbReference type="AlphaFoldDB" id="A0A316VIH6"/>
<proteinExistence type="predicted"/>
<gene>
    <name evidence="3" type="ORF">FA14DRAFT_183227</name>
</gene>
<feature type="compositionally biased region" description="Basic residues" evidence="1">
    <location>
        <begin position="248"/>
        <end position="259"/>
    </location>
</feature>